<dbReference type="EMBL" id="REGN01001623">
    <property type="protein sequence ID" value="RNA33529.1"/>
    <property type="molecule type" value="Genomic_DNA"/>
</dbReference>
<dbReference type="AlphaFoldDB" id="A0A3M7SCR5"/>
<name>A0A3M7SCR5_BRAPC</name>
<evidence type="ECO:0000256" key="1">
    <source>
        <dbReference type="SAM" id="MobiDB-lite"/>
    </source>
</evidence>
<organism evidence="2 3">
    <name type="scientific">Brachionus plicatilis</name>
    <name type="common">Marine rotifer</name>
    <name type="synonym">Brachionus muelleri</name>
    <dbReference type="NCBI Taxonomy" id="10195"/>
    <lineage>
        <taxon>Eukaryota</taxon>
        <taxon>Metazoa</taxon>
        <taxon>Spiralia</taxon>
        <taxon>Gnathifera</taxon>
        <taxon>Rotifera</taxon>
        <taxon>Eurotatoria</taxon>
        <taxon>Monogononta</taxon>
        <taxon>Pseudotrocha</taxon>
        <taxon>Ploima</taxon>
        <taxon>Brachionidae</taxon>
        <taxon>Brachionus</taxon>
    </lineage>
</organism>
<reference evidence="2 3" key="1">
    <citation type="journal article" date="2018" name="Sci. Rep.">
        <title>Genomic signatures of local adaptation to the degree of environmental predictability in rotifers.</title>
        <authorList>
            <person name="Franch-Gras L."/>
            <person name="Hahn C."/>
            <person name="Garcia-Roger E.M."/>
            <person name="Carmona M.J."/>
            <person name="Serra M."/>
            <person name="Gomez A."/>
        </authorList>
    </citation>
    <scope>NUCLEOTIDE SEQUENCE [LARGE SCALE GENOMIC DNA]</scope>
    <source>
        <strain evidence="2">HYR1</strain>
    </source>
</reference>
<accession>A0A3M7SCR5</accession>
<sequence>MSSTITIENMEGIRTKKNGEIRRNHTWQGREDPERNNRDTEYVYVCTTEFYHPVQRKQLIIQSVGITEQIKLEIQGHTQEDLKDNDLNHYRQAIDAIKDTLAAESIGKEPNIFNADAVSRPLLSLKTIKDSDYSDRLIIGKAATQYHNVIEKDEIFISRLFPEPCDRSDIMLKTYVLGGFQRESKPRTRIGIDLVFGLPVADEGFA</sequence>
<evidence type="ECO:0000313" key="2">
    <source>
        <dbReference type="EMBL" id="RNA33529.1"/>
    </source>
</evidence>
<evidence type="ECO:0000313" key="3">
    <source>
        <dbReference type="Proteomes" id="UP000276133"/>
    </source>
</evidence>
<keyword evidence="3" id="KW-1185">Reference proteome</keyword>
<protein>
    <submittedName>
        <fullName evidence="2">Uncharacterized protein</fullName>
    </submittedName>
</protein>
<dbReference type="Proteomes" id="UP000276133">
    <property type="component" value="Unassembled WGS sequence"/>
</dbReference>
<comment type="caution">
    <text evidence="2">The sequence shown here is derived from an EMBL/GenBank/DDBJ whole genome shotgun (WGS) entry which is preliminary data.</text>
</comment>
<gene>
    <name evidence="2" type="ORF">BpHYR1_050317</name>
</gene>
<feature type="compositionally biased region" description="Basic and acidic residues" evidence="1">
    <location>
        <begin position="11"/>
        <end position="36"/>
    </location>
</feature>
<proteinExistence type="predicted"/>
<feature type="region of interest" description="Disordered" evidence="1">
    <location>
        <begin position="1"/>
        <end position="36"/>
    </location>
</feature>